<dbReference type="PROSITE" id="PS50164">
    <property type="entry name" value="GIY_YIG"/>
    <property type="match status" value="1"/>
</dbReference>
<dbReference type="EMBL" id="CP011035">
    <property type="protein sequence ID" value="ALS34719.1"/>
    <property type="molecule type" value="Genomic_DNA"/>
</dbReference>
<reference evidence="2 3" key="1">
    <citation type="submission" date="2015-03" db="EMBL/GenBank/DDBJ databases">
        <authorList>
            <person name="Murphy D."/>
        </authorList>
    </citation>
    <scope>NUCLEOTIDE SEQUENCE [LARGE SCALE GENOMIC DNA]</scope>
    <source>
        <strain evidence="2 3">KMM 520</strain>
    </source>
</reference>
<feature type="domain" description="GIY-YIG" evidence="1">
    <location>
        <begin position="4"/>
        <end position="83"/>
    </location>
</feature>
<organism evidence="2">
    <name type="scientific">Pseudoalteromonas translucida KMM 520</name>
    <dbReference type="NCBI Taxonomy" id="1315283"/>
    <lineage>
        <taxon>Bacteria</taxon>
        <taxon>Pseudomonadati</taxon>
        <taxon>Pseudomonadota</taxon>
        <taxon>Gammaproteobacteria</taxon>
        <taxon>Alteromonadales</taxon>
        <taxon>Pseudoalteromonadaceae</taxon>
        <taxon>Pseudoalteromonas</taxon>
    </lineage>
</organism>
<proteinExistence type="predicted"/>
<gene>
    <name evidence="2" type="ORF">PTRA_b0201</name>
</gene>
<dbReference type="Gene3D" id="3.40.1440.10">
    <property type="entry name" value="GIY-YIG endonuclease"/>
    <property type="match status" value="1"/>
</dbReference>
<evidence type="ECO:0000259" key="1">
    <source>
        <dbReference type="PROSITE" id="PS50164"/>
    </source>
</evidence>
<dbReference type="RefSeq" id="WP_058374759.1">
    <property type="nucleotide sequence ID" value="NZ_CP011035.1"/>
</dbReference>
<name>A0A0U2ITC3_9GAMM</name>
<dbReference type="KEGG" id="ptn:PTRA_b0201"/>
<dbReference type="PATRIC" id="fig|1315283.4.peg.3310"/>
<dbReference type="Proteomes" id="UP000065261">
    <property type="component" value="Chromosome II"/>
</dbReference>
<sequence>MKVNEQYVYIYRDPKTSKIKYAGRGKSATRASSHQKKTHNSELENWLKDASYKLEIAGPYENEQTAIAVEEALISTHQPEFNMRKESSKYSFRPLGVPEKYVTRLEQQPLGYGDLFKGNTESIILVKVTDKTLGDRVGYNLVEPPSDAAIVERVEKYWQLGNDKYLGTWIKDKKLSPTLILGITGSPGNQVIIASLEVDISAWDAVEVMKKKLITVPLKDRSKLDKHYLRGYRIALSADIKFGRSIQEHFRVIQK</sequence>
<dbReference type="InterPro" id="IPR000305">
    <property type="entry name" value="GIY-YIG_endonuc"/>
</dbReference>
<dbReference type="AlphaFoldDB" id="A0A0U2ITC3"/>
<evidence type="ECO:0000313" key="2">
    <source>
        <dbReference type="EMBL" id="ALS34719.1"/>
    </source>
</evidence>
<dbReference type="InterPro" id="IPR035901">
    <property type="entry name" value="GIY-YIG_endonuc_sf"/>
</dbReference>
<accession>A0A0U2ITC3</accession>
<evidence type="ECO:0000313" key="3">
    <source>
        <dbReference type="Proteomes" id="UP000065261"/>
    </source>
</evidence>
<protein>
    <recommendedName>
        <fullName evidence="1">GIY-YIG domain-containing protein</fullName>
    </recommendedName>
</protein>